<accession>A0A1N6I826</accession>
<evidence type="ECO:0000313" key="2">
    <source>
        <dbReference type="Proteomes" id="UP000184782"/>
    </source>
</evidence>
<evidence type="ECO:0000313" key="1">
    <source>
        <dbReference type="EMBL" id="SIO28150.1"/>
    </source>
</evidence>
<keyword evidence="2" id="KW-1185">Reference proteome</keyword>
<reference evidence="2" key="1">
    <citation type="submission" date="2016-12" db="EMBL/GenBank/DDBJ databases">
        <authorList>
            <person name="Varghese N."/>
            <person name="Submissions S."/>
        </authorList>
    </citation>
    <scope>NUCLEOTIDE SEQUENCE [LARGE SCALE GENOMIC DNA]</scope>
    <source>
        <strain evidence="2">DSM 16779</strain>
    </source>
</reference>
<organism evidence="1 2">
    <name type="scientific">Chryseobacterium scophthalmum</name>
    <dbReference type="NCBI Taxonomy" id="59733"/>
    <lineage>
        <taxon>Bacteria</taxon>
        <taxon>Pseudomonadati</taxon>
        <taxon>Bacteroidota</taxon>
        <taxon>Flavobacteriia</taxon>
        <taxon>Flavobacteriales</taxon>
        <taxon>Weeksellaceae</taxon>
        <taxon>Chryseobacterium group</taxon>
        <taxon>Chryseobacterium</taxon>
    </lineage>
</organism>
<gene>
    <name evidence="1" type="ORF">SAMN05421769_3111</name>
</gene>
<dbReference type="AlphaFoldDB" id="A0A1N6I826"/>
<dbReference type="Proteomes" id="UP000184782">
    <property type="component" value="Unassembled WGS sequence"/>
</dbReference>
<proteinExistence type="predicted"/>
<protein>
    <submittedName>
        <fullName evidence="1">Uncharacterized protein</fullName>
    </submittedName>
</protein>
<name>A0A1N6I826_9FLAO</name>
<dbReference type="STRING" id="59733.SAMN05421769_3111"/>
<dbReference type="EMBL" id="FSRQ01000003">
    <property type="protein sequence ID" value="SIO28150.1"/>
    <property type="molecule type" value="Genomic_DNA"/>
</dbReference>
<sequence length="184" mass="21865">MCRYALKTYKFHYVCFKCRKTFKQTPVDDILLRIKKDKVYQELNGKSIRKVGQVFTKKETNSLKELCDEIESRIIKCPECTEAMVNLGHDFKAPKVSAKKEWEIIEGLYRIGKTFFSCGCDGIGYIPQNEKDYKDYLEKVLTDYENSIKFYQNATPEEYPDRIERMNYWSEKKLKIETELKTLK</sequence>